<dbReference type="RefSeq" id="WP_206678714.1">
    <property type="nucleotide sequence ID" value="NZ_WTPX01000087.1"/>
</dbReference>
<feature type="domain" description="HTH luxR-type" evidence="6">
    <location>
        <begin position="167"/>
        <end position="232"/>
    </location>
</feature>
<accession>A0ABX1VET9</accession>
<evidence type="ECO:0000256" key="4">
    <source>
        <dbReference type="PROSITE-ProRule" id="PRU00169"/>
    </source>
</evidence>
<dbReference type="CDD" id="cd06170">
    <property type="entry name" value="LuxR_C_like"/>
    <property type="match status" value="1"/>
</dbReference>
<evidence type="ECO:0000313" key="9">
    <source>
        <dbReference type="Proteomes" id="UP000609651"/>
    </source>
</evidence>
<dbReference type="Pfam" id="PF00196">
    <property type="entry name" value="GerE"/>
    <property type="match status" value="1"/>
</dbReference>
<dbReference type="Pfam" id="PF00072">
    <property type="entry name" value="Response_reg"/>
    <property type="match status" value="1"/>
</dbReference>
<keyword evidence="2" id="KW-0238">DNA-binding</keyword>
<evidence type="ECO:0000256" key="2">
    <source>
        <dbReference type="ARBA" id="ARBA00023125"/>
    </source>
</evidence>
<comment type="caution">
    <text evidence="8">The sequence shown here is derived from an EMBL/GenBank/DDBJ whole genome shotgun (WGS) entry which is preliminary data.</text>
</comment>
<name>A0ABX1VET9_9PLAN</name>
<feature type="compositionally biased region" description="Low complexity" evidence="5">
    <location>
        <begin position="1"/>
        <end position="26"/>
    </location>
</feature>
<evidence type="ECO:0000259" key="6">
    <source>
        <dbReference type="PROSITE" id="PS50043"/>
    </source>
</evidence>
<keyword evidence="1" id="KW-0805">Transcription regulation</keyword>
<feature type="domain" description="Response regulatory" evidence="7">
    <location>
        <begin position="26"/>
        <end position="151"/>
    </location>
</feature>
<dbReference type="SUPFAM" id="SSF46894">
    <property type="entry name" value="C-terminal effector domain of the bipartite response regulators"/>
    <property type="match status" value="1"/>
</dbReference>
<keyword evidence="9" id="KW-1185">Reference proteome</keyword>
<feature type="region of interest" description="Disordered" evidence="5">
    <location>
        <begin position="1"/>
        <end position="30"/>
    </location>
</feature>
<dbReference type="InterPro" id="IPR001789">
    <property type="entry name" value="Sig_transdc_resp-reg_receiver"/>
</dbReference>
<proteinExistence type="predicted"/>
<dbReference type="InterPro" id="IPR000792">
    <property type="entry name" value="Tscrpt_reg_LuxR_C"/>
</dbReference>
<dbReference type="InterPro" id="IPR011006">
    <property type="entry name" value="CheY-like_superfamily"/>
</dbReference>
<dbReference type="PANTHER" id="PTHR44688">
    <property type="entry name" value="DNA-BINDING TRANSCRIPTIONAL ACTIVATOR DEVR_DOSR"/>
    <property type="match status" value="1"/>
</dbReference>
<keyword evidence="3" id="KW-0804">Transcription</keyword>
<dbReference type="SMART" id="SM00421">
    <property type="entry name" value="HTH_LUXR"/>
    <property type="match status" value="1"/>
</dbReference>
<dbReference type="Proteomes" id="UP000609651">
    <property type="component" value="Unassembled WGS sequence"/>
</dbReference>
<dbReference type="InterPro" id="IPR016032">
    <property type="entry name" value="Sig_transdc_resp-reg_C-effctor"/>
</dbReference>
<dbReference type="PROSITE" id="PS50043">
    <property type="entry name" value="HTH_LUXR_2"/>
    <property type="match status" value="1"/>
</dbReference>
<evidence type="ECO:0000256" key="1">
    <source>
        <dbReference type="ARBA" id="ARBA00023015"/>
    </source>
</evidence>
<protein>
    <submittedName>
        <fullName evidence="8">Response regulator protein TodT</fullName>
    </submittedName>
</protein>
<evidence type="ECO:0000256" key="5">
    <source>
        <dbReference type="SAM" id="MobiDB-lite"/>
    </source>
</evidence>
<dbReference type="EMBL" id="WTPX01000087">
    <property type="protein sequence ID" value="NNJ26619.1"/>
    <property type="molecule type" value="Genomic_DNA"/>
</dbReference>
<evidence type="ECO:0000259" key="7">
    <source>
        <dbReference type="PROSITE" id="PS50110"/>
    </source>
</evidence>
<dbReference type="Gene3D" id="3.40.50.2300">
    <property type="match status" value="1"/>
</dbReference>
<feature type="modified residue" description="4-aspartylphosphate" evidence="4">
    <location>
        <position position="86"/>
    </location>
</feature>
<reference evidence="8 9" key="1">
    <citation type="journal article" date="2020" name="Syst. Appl. Microbiol.">
        <title>Alienimonas chondri sp. nov., a novel planctomycete isolated from the biofilm of the red alga Chondrus crispus.</title>
        <authorList>
            <person name="Vitorino I."/>
            <person name="Albuquerque L."/>
            <person name="Wiegand S."/>
            <person name="Kallscheuer N."/>
            <person name="da Costa M.S."/>
            <person name="Lobo-da-Cunha A."/>
            <person name="Jogler C."/>
            <person name="Lage O.M."/>
        </authorList>
    </citation>
    <scope>NUCLEOTIDE SEQUENCE [LARGE SCALE GENOMIC DNA]</scope>
    <source>
        <strain evidence="8 9">LzC2</strain>
    </source>
</reference>
<dbReference type="PROSITE" id="PS50110">
    <property type="entry name" value="RESPONSE_REGULATORY"/>
    <property type="match status" value="1"/>
</dbReference>
<dbReference type="PRINTS" id="PR00038">
    <property type="entry name" value="HTHLUXR"/>
</dbReference>
<dbReference type="Gene3D" id="1.10.10.10">
    <property type="entry name" value="Winged helix-like DNA-binding domain superfamily/Winged helix DNA-binding domain"/>
    <property type="match status" value="1"/>
</dbReference>
<keyword evidence="4" id="KW-0597">Phosphoprotein</keyword>
<evidence type="ECO:0000313" key="8">
    <source>
        <dbReference type="EMBL" id="NNJ26619.1"/>
    </source>
</evidence>
<gene>
    <name evidence="8" type="primary">todT</name>
    <name evidence="8" type="ORF">LzC2_27080</name>
</gene>
<evidence type="ECO:0000256" key="3">
    <source>
        <dbReference type="ARBA" id="ARBA00023163"/>
    </source>
</evidence>
<dbReference type="PANTHER" id="PTHR44688:SF16">
    <property type="entry name" value="DNA-BINDING TRANSCRIPTIONAL ACTIVATOR DEVR_DOSR"/>
    <property type="match status" value="1"/>
</dbReference>
<dbReference type="SMART" id="SM00448">
    <property type="entry name" value="REC"/>
    <property type="match status" value="1"/>
</dbReference>
<dbReference type="SUPFAM" id="SSF52172">
    <property type="entry name" value="CheY-like"/>
    <property type="match status" value="1"/>
</dbReference>
<organism evidence="8 9">
    <name type="scientific">Alienimonas chondri</name>
    <dbReference type="NCBI Taxonomy" id="2681879"/>
    <lineage>
        <taxon>Bacteria</taxon>
        <taxon>Pseudomonadati</taxon>
        <taxon>Planctomycetota</taxon>
        <taxon>Planctomycetia</taxon>
        <taxon>Planctomycetales</taxon>
        <taxon>Planctomycetaceae</taxon>
        <taxon>Alienimonas</taxon>
    </lineage>
</organism>
<sequence length="244" mass="26911">MTYDLPPAADSTSAAALPAASPRTPTVHLVDDDDQMRDSLKWLIESVGMRAACYGSGAEFLQRHREGLVEHELHGGDRGPGCLVSDVRMPRMSGLDMYESYKADGGELPVIFITAHADVPMAVRALQGGAAEFVEKPFNRHALLERVQRAVRRDARRRAQGRALRTLDRRFAALTDRERDVLDGLKRGLPNREIAERAGVTVRAVEMRRSGLMKKLDAASLADLLRLAWCVETRTAPDEGPETA</sequence>
<dbReference type="InterPro" id="IPR036388">
    <property type="entry name" value="WH-like_DNA-bd_sf"/>
</dbReference>